<gene>
    <name evidence="1" type="ORF">DHW61_12500</name>
</gene>
<name>A0A3D2X8A0_9FIRM</name>
<dbReference type="EMBL" id="DPVV01000423">
    <property type="protein sequence ID" value="HCL03206.1"/>
    <property type="molecule type" value="Genomic_DNA"/>
</dbReference>
<dbReference type="PROSITE" id="PS00018">
    <property type="entry name" value="EF_HAND_1"/>
    <property type="match status" value="1"/>
</dbReference>
<dbReference type="InterPro" id="IPR018247">
    <property type="entry name" value="EF_Hand_1_Ca_BS"/>
</dbReference>
<comment type="caution">
    <text evidence="1">The sequence shown here is derived from an EMBL/GenBank/DDBJ whole genome shotgun (WGS) entry which is preliminary data.</text>
</comment>
<evidence type="ECO:0000313" key="1">
    <source>
        <dbReference type="EMBL" id="HCL03206.1"/>
    </source>
</evidence>
<organism evidence="1 2">
    <name type="scientific">Lachnoclostridium phytofermentans</name>
    <dbReference type="NCBI Taxonomy" id="66219"/>
    <lineage>
        <taxon>Bacteria</taxon>
        <taxon>Bacillati</taxon>
        <taxon>Bacillota</taxon>
        <taxon>Clostridia</taxon>
        <taxon>Lachnospirales</taxon>
        <taxon>Lachnospiraceae</taxon>
    </lineage>
</organism>
<reference evidence="1 2" key="1">
    <citation type="journal article" date="2018" name="Nat. Biotechnol.">
        <title>A standardized bacterial taxonomy based on genome phylogeny substantially revises the tree of life.</title>
        <authorList>
            <person name="Parks D.H."/>
            <person name="Chuvochina M."/>
            <person name="Waite D.W."/>
            <person name="Rinke C."/>
            <person name="Skarshewski A."/>
            <person name="Chaumeil P.A."/>
            <person name="Hugenholtz P."/>
        </authorList>
    </citation>
    <scope>NUCLEOTIDE SEQUENCE [LARGE SCALE GENOMIC DNA]</scope>
    <source>
        <strain evidence="1">UBA11728</strain>
    </source>
</reference>
<proteinExistence type="predicted"/>
<protein>
    <submittedName>
        <fullName evidence="1">Uncharacterized protein</fullName>
    </submittedName>
</protein>
<sequence>MENIEIIPLVGINFNDKIIALSSSRENVESLLGAPYGIREKSLYYFNNDLRFDFDENGKVEFIEFLSGIDGKIQPKIYGVYAFQVEADDLYNILNKKNSGDIDDSENGYSYGFLNVSVGVFRNAIPTGVVEMIEEAVEDGEPMNTNDIEYEMRKANHWATIGIGIENYYR</sequence>
<dbReference type="AlphaFoldDB" id="A0A3D2X8A0"/>
<evidence type="ECO:0000313" key="2">
    <source>
        <dbReference type="Proteomes" id="UP000262969"/>
    </source>
</evidence>
<dbReference type="Proteomes" id="UP000262969">
    <property type="component" value="Unassembled WGS sequence"/>
</dbReference>
<accession>A0A3D2X8A0</accession>